<evidence type="ECO:0000313" key="2">
    <source>
        <dbReference type="EMBL" id="MBK0331729.1"/>
    </source>
</evidence>
<dbReference type="RefSeq" id="WP_200502345.1">
    <property type="nucleotide sequence ID" value="NZ_JAEDAJ010000004.1"/>
</dbReference>
<sequence length="245" mass="26748">MKPFLLIATRPEDEVAQSEYEAVLRLTGLAPEQLQHIQLDRTPMPPIDLEAISGIIVGGSPYNTSDDADAKSPDQVRAERELGELLDRVVEADFPFFGACYGVGTLGVHQGAIVDRTYGEPVSGIDVELTDAGREDPLVTASGVPDSFLAFVGHKEAVHVLPEHAVLLATGQGCPVQMFRVGTSQYATQFHPELDNDGLVGRIRAYRDNGYFDPAEEEELIARVRPVDVHHAAKLLRAFVELHAR</sequence>
<protein>
    <submittedName>
        <fullName evidence="2">Glutamine amidotransferase</fullName>
    </submittedName>
</protein>
<keyword evidence="3" id="KW-1185">Reference proteome</keyword>
<evidence type="ECO:0000313" key="3">
    <source>
        <dbReference type="Proteomes" id="UP000612352"/>
    </source>
</evidence>
<comment type="caution">
    <text evidence="2">The sequence shown here is derived from an EMBL/GenBank/DDBJ whole genome shotgun (WGS) entry which is preliminary data.</text>
</comment>
<dbReference type="InterPro" id="IPR044992">
    <property type="entry name" value="ChyE-like"/>
</dbReference>
<name>A0ABS1BAN6_9MICO</name>
<dbReference type="NCBIfam" id="NF005743">
    <property type="entry name" value="PRK07567.1"/>
    <property type="match status" value="1"/>
</dbReference>
<dbReference type="PROSITE" id="PS51273">
    <property type="entry name" value="GATASE_TYPE_1"/>
    <property type="match status" value="1"/>
</dbReference>
<dbReference type="Pfam" id="PF00117">
    <property type="entry name" value="GATase"/>
    <property type="match status" value="1"/>
</dbReference>
<evidence type="ECO:0000259" key="1">
    <source>
        <dbReference type="Pfam" id="PF00117"/>
    </source>
</evidence>
<dbReference type="PANTHER" id="PTHR42695:SF5">
    <property type="entry name" value="GLUTAMINE AMIDOTRANSFERASE YLR126C-RELATED"/>
    <property type="match status" value="1"/>
</dbReference>
<dbReference type="EMBL" id="JAEDAJ010000004">
    <property type="protein sequence ID" value="MBK0331729.1"/>
    <property type="molecule type" value="Genomic_DNA"/>
</dbReference>
<dbReference type="PANTHER" id="PTHR42695">
    <property type="entry name" value="GLUTAMINE AMIDOTRANSFERASE YLR126C-RELATED"/>
    <property type="match status" value="1"/>
</dbReference>
<dbReference type="InterPro" id="IPR029062">
    <property type="entry name" value="Class_I_gatase-like"/>
</dbReference>
<dbReference type="Gene3D" id="3.40.50.880">
    <property type="match status" value="1"/>
</dbReference>
<dbReference type="SUPFAM" id="SSF52317">
    <property type="entry name" value="Class I glutamine amidotransferase-like"/>
    <property type="match status" value="1"/>
</dbReference>
<reference evidence="2 3" key="1">
    <citation type="submission" date="2020-12" db="EMBL/GenBank/DDBJ databases">
        <title>Brachybacterium sp. MASK1Z-5, whole genome shotgun sequence.</title>
        <authorList>
            <person name="Tuo L."/>
        </authorList>
    </citation>
    <scope>NUCLEOTIDE SEQUENCE [LARGE SCALE GENOMIC DNA]</scope>
    <source>
        <strain evidence="2 3">MASK1Z-5</strain>
    </source>
</reference>
<dbReference type="InterPro" id="IPR017926">
    <property type="entry name" value="GATASE"/>
</dbReference>
<proteinExistence type="predicted"/>
<feature type="domain" description="Glutamine amidotransferase" evidence="1">
    <location>
        <begin position="49"/>
        <end position="194"/>
    </location>
</feature>
<organism evidence="2 3">
    <name type="scientific">Brachybacterium halotolerans</name>
    <dbReference type="NCBI Taxonomy" id="2795215"/>
    <lineage>
        <taxon>Bacteria</taxon>
        <taxon>Bacillati</taxon>
        <taxon>Actinomycetota</taxon>
        <taxon>Actinomycetes</taxon>
        <taxon>Micrococcales</taxon>
        <taxon>Dermabacteraceae</taxon>
        <taxon>Brachybacterium</taxon>
    </lineage>
</organism>
<dbReference type="Proteomes" id="UP000612352">
    <property type="component" value="Unassembled WGS sequence"/>
</dbReference>
<keyword evidence="2" id="KW-0315">Glutamine amidotransferase</keyword>
<accession>A0ABS1BAN6</accession>
<dbReference type="CDD" id="cd01741">
    <property type="entry name" value="GATase1_1"/>
    <property type="match status" value="1"/>
</dbReference>
<gene>
    <name evidence="2" type="ORF">I8D64_09965</name>
</gene>